<dbReference type="InterPro" id="IPR002138">
    <property type="entry name" value="Pept_C14_p10"/>
</dbReference>
<dbReference type="PROSITE" id="PS52035">
    <property type="entry name" value="PEPTIDASE_M14"/>
    <property type="match status" value="1"/>
</dbReference>
<comment type="catalytic activity">
    <reaction evidence="17">
        <text>gamma-L-glutamyl-L-glutamyl-[protein] + H2O = L-glutamyl-[protein] + L-glutamate</text>
        <dbReference type="Rhea" id="RHEA:60152"/>
        <dbReference type="Rhea" id="RHEA-COMP:10208"/>
        <dbReference type="Rhea" id="RHEA-COMP:15517"/>
        <dbReference type="ChEBI" id="CHEBI:15377"/>
        <dbReference type="ChEBI" id="CHEBI:29973"/>
        <dbReference type="ChEBI" id="CHEBI:29985"/>
        <dbReference type="ChEBI" id="CHEBI:143622"/>
    </reaction>
    <physiologicalReaction direction="left-to-right" evidence="17">
        <dbReference type="Rhea" id="RHEA:60153"/>
    </physiologicalReaction>
</comment>
<name>A0A1J1IL28_9DIPT</name>
<comment type="subcellular location">
    <subcellularLocation>
        <location evidence="2">Cytoplasm</location>
        <location evidence="2">Cytoskeleton</location>
        <location evidence="2">Spindle</location>
    </subcellularLocation>
    <subcellularLocation>
        <location evidence="3">Midbody</location>
    </subcellularLocation>
    <subcellularLocation>
        <location evidence="1">Nucleus</location>
    </subcellularLocation>
</comment>
<keyword evidence="26" id="KW-1185">Reference proteome</keyword>
<comment type="catalytic activity">
    <reaction evidence="14">
        <text>C-terminal L-alpha-aminoacyl-L-glutamyl-[tubulin] + H2O = C-terminal L-alpha-aminoacyl-[tubulin] + L-glutamate</text>
        <dbReference type="Rhea" id="RHEA:63796"/>
        <dbReference type="Rhea" id="RHEA-COMP:16436"/>
        <dbReference type="Rhea" id="RHEA-COMP:16437"/>
        <dbReference type="ChEBI" id="CHEBI:15377"/>
        <dbReference type="ChEBI" id="CHEBI:29985"/>
        <dbReference type="ChEBI" id="CHEBI:90782"/>
        <dbReference type="ChEBI" id="CHEBI:149556"/>
        <dbReference type="EC" id="3.4.17.24"/>
    </reaction>
    <physiologicalReaction direction="left-to-right" evidence="14">
        <dbReference type="Rhea" id="RHEA:63797"/>
    </physiologicalReaction>
</comment>
<dbReference type="InterPro" id="IPR059188">
    <property type="entry name" value="Znf_CLPX-like"/>
</dbReference>
<dbReference type="SUPFAM" id="SSF53187">
    <property type="entry name" value="Zn-dependent exopeptidases"/>
    <property type="match status" value="2"/>
</dbReference>
<dbReference type="InterPro" id="IPR019489">
    <property type="entry name" value="Clp_ATPase_C"/>
</dbReference>
<dbReference type="GO" id="GO:0016887">
    <property type="term" value="F:ATP hydrolysis activity"/>
    <property type="evidence" value="ECO:0007669"/>
    <property type="project" value="InterPro"/>
</dbReference>
<dbReference type="GO" id="GO:0005524">
    <property type="term" value="F:ATP binding"/>
    <property type="evidence" value="ECO:0007669"/>
    <property type="project" value="UniProtKB-KW"/>
</dbReference>
<dbReference type="InterPro" id="IPR040626">
    <property type="entry name" value="Pepdidase_M14_N"/>
</dbReference>
<dbReference type="SMART" id="SM00115">
    <property type="entry name" value="CASc"/>
    <property type="match status" value="1"/>
</dbReference>
<dbReference type="InterPro" id="IPR034286">
    <property type="entry name" value="M14_AGBL5-like"/>
</dbReference>
<feature type="compositionally biased region" description="Polar residues" evidence="20">
    <location>
        <begin position="1804"/>
        <end position="1821"/>
    </location>
</feature>
<feature type="region of interest" description="Disordered" evidence="20">
    <location>
        <begin position="1457"/>
        <end position="1477"/>
    </location>
</feature>
<evidence type="ECO:0000256" key="9">
    <source>
        <dbReference type="ARBA" id="ARBA00022840"/>
    </source>
</evidence>
<evidence type="ECO:0000259" key="23">
    <source>
        <dbReference type="PROSITE" id="PS51902"/>
    </source>
</evidence>
<dbReference type="OrthoDB" id="1721884at2759"/>
<dbReference type="PROSITE" id="PS50207">
    <property type="entry name" value="CASPASE_P10"/>
    <property type="match status" value="1"/>
</dbReference>
<proteinExistence type="inferred from homology"/>
<dbReference type="PROSITE" id="PS50208">
    <property type="entry name" value="CASPASE_P20"/>
    <property type="match status" value="1"/>
</dbReference>
<evidence type="ECO:0000256" key="11">
    <source>
        <dbReference type="ARBA" id="ARBA00023212"/>
    </source>
</evidence>
<keyword evidence="11" id="KW-0206">Cytoskeleton</keyword>
<dbReference type="InterPro" id="IPR004487">
    <property type="entry name" value="Clp_protease_ATP-bd_su_ClpX"/>
</dbReference>
<dbReference type="CDD" id="cd06236">
    <property type="entry name" value="M14_AGBL5_like"/>
    <property type="match status" value="1"/>
</dbReference>
<dbReference type="InterPro" id="IPR059067">
    <property type="entry name" value="Znf_ribbon_CLPX-like"/>
</dbReference>
<dbReference type="GO" id="GO:0046983">
    <property type="term" value="F:protein dimerization activity"/>
    <property type="evidence" value="ECO:0007669"/>
    <property type="project" value="InterPro"/>
</dbReference>
<evidence type="ECO:0000256" key="18">
    <source>
        <dbReference type="PROSITE-ProRule" id="PRU01379"/>
    </source>
</evidence>
<evidence type="ECO:0000256" key="5">
    <source>
        <dbReference type="ARBA" id="ARBA00010134"/>
    </source>
</evidence>
<evidence type="ECO:0000256" key="8">
    <source>
        <dbReference type="ARBA" id="ARBA00022833"/>
    </source>
</evidence>
<evidence type="ECO:0000256" key="14">
    <source>
        <dbReference type="ARBA" id="ARBA00024627"/>
    </source>
</evidence>
<dbReference type="GO" id="GO:0008270">
    <property type="term" value="F:zinc ion binding"/>
    <property type="evidence" value="ECO:0007669"/>
    <property type="project" value="InterPro"/>
</dbReference>
<keyword evidence="6" id="KW-0479">Metal-binding</keyword>
<evidence type="ECO:0000313" key="26">
    <source>
        <dbReference type="Proteomes" id="UP000183832"/>
    </source>
</evidence>
<feature type="active site" description="Proton donor/acceptor" evidence="18">
    <location>
        <position position="733"/>
    </location>
</feature>
<feature type="region of interest" description="Disordered" evidence="20">
    <location>
        <begin position="506"/>
        <end position="562"/>
    </location>
</feature>
<dbReference type="SUPFAM" id="SSF52540">
    <property type="entry name" value="P-loop containing nucleoside triphosphate hydrolases"/>
    <property type="match status" value="1"/>
</dbReference>
<comment type="similarity">
    <text evidence="5 19">Belongs to the peptidase C14A family.</text>
</comment>
<dbReference type="PANTHER" id="PTHR48102">
    <property type="entry name" value="ATP-DEPENDENT CLP PROTEASE ATP-BINDING SUBUNIT CLPX-LIKE, MITOCHONDRIAL-RELATED"/>
    <property type="match status" value="1"/>
</dbReference>
<evidence type="ECO:0000259" key="22">
    <source>
        <dbReference type="PROSITE" id="PS50208"/>
    </source>
</evidence>
<evidence type="ECO:0000313" key="25">
    <source>
        <dbReference type="EMBL" id="CRL00260.1"/>
    </source>
</evidence>
<dbReference type="GO" id="GO:0005634">
    <property type="term" value="C:nucleus"/>
    <property type="evidence" value="ECO:0007669"/>
    <property type="project" value="UniProtKB-SubCell"/>
</dbReference>
<feature type="region of interest" description="Disordered" evidence="20">
    <location>
        <begin position="36"/>
        <end position="77"/>
    </location>
</feature>
<dbReference type="PRINTS" id="PR00376">
    <property type="entry name" value="IL1BCENZYME"/>
</dbReference>
<dbReference type="InterPro" id="IPR015917">
    <property type="entry name" value="Pept_C14A"/>
</dbReference>
<sequence length="1833" mass="206810">MKFEKISNLTCGVLTFNSCFDSGNLGRVELIKQLNDGGPPDAEDLSVNTNDSNGSSKTSGATKSSNEGQNIPTYSGGKEKRIDAEYNLWTRPDCHGTTFENSNRTWFYFSIQGGVKDQVMKFNIMNLNKQSKLYSQGMNPVVKYGLNGKWERMKEKPTFYLTDENFILSFCHRIHEGVEKNLTYYAFTFPFTYTELQELLGNYDKIHSKSEDELASLLNKTNEKVIKDSSLDDDSASVVETSVEVPKQEFVVKSQEQSIIVDENTSESMQQLSNLVKKVKIAKNVATNESANTANISQDDWNDDIYYYRELLINSIEQRRVDILTITSFHGIENKREDRLKNIFPDFSKPRCHSFRNKKIIFISSRVHPGETPASFVLNGFVNLLLERKNVVALTLRKMYVFKIVPFLNPDGVYNGLYRSDTLGHNLNRVYINPHLDTQPSIYAVRKLIRFYHFGCDKPDTVDEISQMILDDPTLPVKEEEASCDIIKIINEESVNRDDKKIVTNAAEHDEKQRNQVKEDVDIGNPKDANQDTLECNEKTRKSQPENKLKSESSTSLNNFKETASKFARDKKLSLRCASKNKSSQSWNPLEHSTYKHYIPHDNSDKQQKQGLNQKSNRGINFSIDFRAHPDENNEKSINETSNLYLYLDLHGHASKKGVFMYGNHMPSTQETVEVMLLPRLMSINCRHFAFDACNFSERNMYLKGKRDGLSKEGSGRVAVYKSTGLIKSYTLESNYNMAKCVNILPPKGKEVACKAHNINPPKFTPVIFEEVGRALGPSLLDLTNSNPDSRVINSEFRSLQGLRNSLKNEISRGLSRTRVSKFAKINKKRPATTALPTTSAQDIFKENNISSPSIKLISHVKSKQHHEQTSKAINLSQGTKVLGSKIKGSGKVQAFTKKDVNVFSASKKKKVLCETLLGSASAPTVNTVLVNQIPRKKIKVSSVGINNAYLVNILFGGMDETDHGNCSSIFRRFFRRLRNALLKHSRIQKKLVIYPKLELPSVDLHFEYEMNHKHRGMAVIFNHEEFYNNFKSKRKGTDKDKDRLIDVLQDLQFETKSFDDLPFAEMKRELKKISLMDHTDNDCLVVTILTHGDFQSLSSYDADYTIRQVTSFFSDENCPSLKGKPRLFFIQACRGNKLDGGYLLKNNKDRLYNLHRNPLEYNDVIDTNPFKNDEDEIKYETEEEDFVHNPPNHKDFLVVRSTMPKYFSFRNIIEGSWFIQDLCDELEVNGTSHNILDLLTHVNMKVSERETYLCLVASQQLQNTYNLSSSGRLPSVYNIRCFHLTYVCDKSTKDPTNGGSDKGSSTPSNGSNSSGKDGKEPPKKNTLSCPKCGDPCTHVETFVNATRFVKCEKCHHFFVVLSEMDSKKTVKEESVKGQRKPPPPPKKIMEYLDRHVVGQELAKKVLSVAVYNHYKRIYHNLPPPSSINNNSTQAIDPMGRSGDLLHISGIGHTMMSSTPTEVPRPPMSPPQQHHPGSELLEEKNHILKLEKSNILMLGPTGSGKTLLAQTIAKCLDVPFAICDCTTLTQAGYVGEDIESVIAKLLQDANYSVERAQTGIVFLDEVDKIGAVPGIHQLRDVGGEGVQQGMLKMLEGTIVNVPERNSPRKLRGDSVQVDTTNILFVASGAYTGLDRLIARRLNEKYLGFGMPATSSKGRRAAQASAAPMDNDQAERDANLKKVQARDLVEFGMIPEFVGRFPVLVPFHSLDVDMLVRILTEPKNALVPQYRALLGMDQVELSFTSEALQAIAKQAMERQTGARGLRAIMESLLLDPMFEVPGSEIKSVHITEECVMGSPPIYIHRSNTTTSTDPPETSQTGSEEVENRKYRVKQ</sequence>
<feature type="compositionally biased region" description="Polar residues" evidence="20">
    <location>
        <begin position="552"/>
        <end position="562"/>
    </location>
</feature>
<dbReference type="PANTHER" id="PTHR48102:SF7">
    <property type="entry name" value="ATP-DEPENDENT CLP PROTEASE ATP-BINDING SUBUNIT CLPX-LIKE, MITOCHONDRIAL"/>
    <property type="match status" value="1"/>
</dbReference>
<feature type="domain" description="Caspase family p20" evidence="22">
    <location>
        <begin position="1015"/>
        <end position="1138"/>
    </location>
</feature>
<dbReference type="CDD" id="cd19497">
    <property type="entry name" value="RecA-like_ClpX"/>
    <property type="match status" value="1"/>
</dbReference>
<dbReference type="SUPFAM" id="SSF52129">
    <property type="entry name" value="Caspase-like"/>
    <property type="match status" value="1"/>
</dbReference>
<dbReference type="Gene3D" id="1.10.8.60">
    <property type="match status" value="1"/>
</dbReference>
<keyword evidence="7" id="KW-0547">Nucleotide-binding</keyword>
<evidence type="ECO:0000256" key="20">
    <source>
        <dbReference type="SAM" id="MobiDB-lite"/>
    </source>
</evidence>
<evidence type="ECO:0000256" key="12">
    <source>
        <dbReference type="ARBA" id="ARBA00023242"/>
    </source>
</evidence>
<evidence type="ECO:0000256" key="3">
    <source>
        <dbReference type="ARBA" id="ARBA00004214"/>
    </source>
</evidence>
<dbReference type="Gene3D" id="2.60.40.3120">
    <property type="match status" value="1"/>
</dbReference>
<dbReference type="GO" id="GO:0004181">
    <property type="term" value="F:metallocarboxypeptidase activity"/>
    <property type="evidence" value="ECO:0007669"/>
    <property type="project" value="InterPro"/>
</dbReference>
<dbReference type="PROSITE" id="PS01121">
    <property type="entry name" value="CASPASE_HIS"/>
    <property type="match status" value="1"/>
</dbReference>
<evidence type="ECO:0000256" key="7">
    <source>
        <dbReference type="ARBA" id="ARBA00022741"/>
    </source>
</evidence>
<evidence type="ECO:0000256" key="17">
    <source>
        <dbReference type="ARBA" id="ARBA00047714"/>
    </source>
</evidence>
<feature type="compositionally biased region" description="Basic and acidic residues" evidence="20">
    <location>
        <begin position="506"/>
        <end position="521"/>
    </location>
</feature>
<dbReference type="Proteomes" id="UP000183832">
    <property type="component" value="Unassembled WGS sequence"/>
</dbReference>
<dbReference type="InterPro" id="IPR050052">
    <property type="entry name" value="ATP-dep_Clp_protease_ClpX"/>
</dbReference>
<gene>
    <name evidence="25" type="ORF">CLUMA_CG013533</name>
</gene>
<feature type="compositionally biased region" description="Basic and acidic residues" evidence="20">
    <location>
        <begin position="1824"/>
        <end position="1833"/>
    </location>
</feature>
<evidence type="ECO:0000256" key="15">
    <source>
        <dbReference type="ARBA" id="ARBA00032753"/>
    </source>
</evidence>
<keyword evidence="9" id="KW-0067">ATP-binding</keyword>
<organism evidence="25 26">
    <name type="scientific">Clunio marinus</name>
    <dbReference type="NCBI Taxonomy" id="568069"/>
    <lineage>
        <taxon>Eukaryota</taxon>
        <taxon>Metazoa</taxon>
        <taxon>Ecdysozoa</taxon>
        <taxon>Arthropoda</taxon>
        <taxon>Hexapoda</taxon>
        <taxon>Insecta</taxon>
        <taxon>Pterygota</taxon>
        <taxon>Neoptera</taxon>
        <taxon>Endopterygota</taxon>
        <taxon>Diptera</taxon>
        <taxon>Nematocera</taxon>
        <taxon>Chironomoidea</taxon>
        <taxon>Chironomidae</taxon>
        <taxon>Clunio</taxon>
    </lineage>
</organism>
<dbReference type="GO" id="GO:0140662">
    <property type="term" value="F:ATP-dependent protein folding chaperone"/>
    <property type="evidence" value="ECO:0007669"/>
    <property type="project" value="InterPro"/>
</dbReference>
<dbReference type="InterPro" id="IPR003593">
    <property type="entry name" value="AAA+_ATPase"/>
</dbReference>
<feature type="compositionally biased region" description="Basic and acidic residues" evidence="20">
    <location>
        <begin position="536"/>
        <end position="551"/>
    </location>
</feature>
<dbReference type="Pfam" id="PF00246">
    <property type="entry name" value="Peptidase_M14"/>
    <property type="match status" value="1"/>
</dbReference>
<evidence type="ECO:0000259" key="21">
    <source>
        <dbReference type="PROSITE" id="PS50207"/>
    </source>
</evidence>
<feature type="domain" description="ClpX-type ZB" evidence="23">
    <location>
        <begin position="1318"/>
        <end position="1371"/>
    </location>
</feature>
<dbReference type="Pfam" id="PF18027">
    <property type="entry name" value="Pepdidase_M14_N"/>
    <property type="match status" value="1"/>
</dbReference>
<dbReference type="PROSITE" id="PS51902">
    <property type="entry name" value="CLPX_ZB"/>
    <property type="match status" value="1"/>
</dbReference>
<dbReference type="SMART" id="SM00382">
    <property type="entry name" value="AAA"/>
    <property type="match status" value="1"/>
</dbReference>
<dbReference type="InterPro" id="IPR016129">
    <property type="entry name" value="Caspase_his_AS"/>
</dbReference>
<dbReference type="GO" id="GO:0051603">
    <property type="term" value="P:proteolysis involved in protein catabolic process"/>
    <property type="evidence" value="ECO:0007669"/>
    <property type="project" value="TreeGrafter"/>
</dbReference>
<dbReference type="FunFam" id="1.10.8.60:FF:000002">
    <property type="entry name" value="ATP-dependent Clp protease ATP-binding subunit ClpX"/>
    <property type="match status" value="1"/>
</dbReference>
<feature type="domain" description="Peptidase M14" evidence="24">
    <location>
        <begin position="284"/>
        <end position="784"/>
    </location>
</feature>
<dbReference type="Gene3D" id="3.40.50.1460">
    <property type="match status" value="1"/>
</dbReference>
<accession>A0A1J1IL28</accession>
<dbReference type="EMBL" id="CVRI01000054">
    <property type="protein sequence ID" value="CRL00260.1"/>
    <property type="molecule type" value="Genomic_DNA"/>
</dbReference>
<evidence type="ECO:0000256" key="1">
    <source>
        <dbReference type="ARBA" id="ARBA00004123"/>
    </source>
</evidence>
<evidence type="ECO:0000259" key="24">
    <source>
        <dbReference type="PROSITE" id="PS52035"/>
    </source>
</evidence>
<keyword evidence="8" id="KW-0862">Zinc</keyword>
<dbReference type="GO" id="GO:0051082">
    <property type="term" value="F:unfolded protein binding"/>
    <property type="evidence" value="ECO:0007669"/>
    <property type="project" value="InterPro"/>
</dbReference>
<feature type="region of interest" description="Disordered" evidence="20">
    <location>
        <begin position="1369"/>
        <end position="1388"/>
    </location>
</feature>
<dbReference type="Pfam" id="PF10431">
    <property type="entry name" value="ClpB_D2-small"/>
    <property type="match status" value="1"/>
</dbReference>
<dbReference type="InterPro" id="IPR011600">
    <property type="entry name" value="Pept_C14_caspase"/>
</dbReference>
<evidence type="ECO:0000256" key="6">
    <source>
        <dbReference type="ARBA" id="ARBA00022723"/>
    </source>
</evidence>
<feature type="domain" description="Caspase family p10" evidence="21">
    <location>
        <begin position="1187"/>
        <end position="1253"/>
    </location>
</feature>
<dbReference type="Gene3D" id="3.40.630.10">
    <property type="entry name" value="Zn peptidases"/>
    <property type="match status" value="2"/>
</dbReference>
<feature type="compositionally biased region" description="Low complexity" evidence="20">
    <location>
        <begin position="1304"/>
        <end position="1316"/>
    </location>
</feature>
<dbReference type="STRING" id="568069.A0A1J1IL28"/>
<feature type="compositionally biased region" description="Low complexity" evidence="20">
    <location>
        <begin position="52"/>
        <end position="66"/>
    </location>
</feature>
<evidence type="ECO:0000256" key="19">
    <source>
        <dbReference type="RuleBase" id="RU003971"/>
    </source>
</evidence>
<dbReference type="InterPro" id="IPR029030">
    <property type="entry name" value="Caspase-like_dom_sf"/>
</dbReference>
<dbReference type="InterPro" id="IPR027417">
    <property type="entry name" value="P-loop_NTPase"/>
</dbReference>
<evidence type="ECO:0000256" key="4">
    <source>
        <dbReference type="ARBA" id="ARBA00005988"/>
    </source>
</evidence>
<comment type="similarity">
    <text evidence="4 18">Belongs to the peptidase M14 family.</text>
</comment>
<keyword evidence="10" id="KW-0143">Chaperone</keyword>
<dbReference type="GO" id="GO:0030496">
    <property type="term" value="C:midbody"/>
    <property type="evidence" value="ECO:0007669"/>
    <property type="project" value="UniProtKB-SubCell"/>
</dbReference>
<evidence type="ECO:0000256" key="16">
    <source>
        <dbReference type="ARBA" id="ARBA00032928"/>
    </source>
</evidence>
<evidence type="ECO:0000256" key="10">
    <source>
        <dbReference type="ARBA" id="ARBA00023186"/>
    </source>
</evidence>
<dbReference type="InterPro" id="IPR000834">
    <property type="entry name" value="Peptidase_M14"/>
</dbReference>
<keyword evidence="12" id="KW-0539">Nucleus</keyword>
<evidence type="ECO:0000256" key="2">
    <source>
        <dbReference type="ARBA" id="ARBA00004186"/>
    </source>
</evidence>
<dbReference type="GO" id="GO:0005819">
    <property type="term" value="C:spindle"/>
    <property type="evidence" value="ECO:0007669"/>
    <property type="project" value="UniProtKB-SubCell"/>
</dbReference>
<dbReference type="Gene3D" id="3.40.50.300">
    <property type="entry name" value="P-loop containing nucleotide triphosphate hydrolases"/>
    <property type="match status" value="1"/>
</dbReference>
<dbReference type="GO" id="GO:0004197">
    <property type="term" value="F:cysteine-type endopeptidase activity"/>
    <property type="evidence" value="ECO:0007669"/>
    <property type="project" value="InterPro"/>
</dbReference>
<dbReference type="NCBIfam" id="TIGR00382">
    <property type="entry name" value="clpX"/>
    <property type="match status" value="1"/>
</dbReference>
<dbReference type="NCBIfam" id="NF003745">
    <property type="entry name" value="PRK05342.1"/>
    <property type="match status" value="1"/>
</dbReference>
<dbReference type="CDD" id="cd00032">
    <property type="entry name" value="CASc"/>
    <property type="match status" value="1"/>
</dbReference>
<feature type="region of interest" description="Disordered" evidence="20">
    <location>
        <begin position="1800"/>
        <end position="1833"/>
    </location>
</feature>
<dbReference type="FunFam" id="3.40.50.300:FF:000378">
    <property type="entry name" value="ATP-dependent Clp protease ATP-binding subunit clpX-like, mitochondrial"/>
    <property type="match status" value="1"/>
</dbReference>
<dbReference type="InterPro" id="IPR001309">
    <property type="entry name" value="Pept_C14_p20"/>
</dbReference>
<dbReference type="SMART" id="SM01086">
    <property type="entry name" value="ClpB_D2-small"/>
    <property type="match status" value="1"/>
</dbReference>
<dbReference type="InterPro" id="IPR003959">
    <property type="entry name" value="ATPase_AAA_core"/>
</dbReference>
<reference evidence="25 26" key="1">
    <citation type="submission" date="2015-04" db="EMBL/GenBank/DDBJ databases">
        <authorList>
            <person name="Syromyatnikov M.Y."/>
            <person name="Popov V.N."/>
        </authorList>
    </citation>
    <scope>NUCLEOTIDE SEQUENCE [LARGE SCALE GENOMIC DNA]</scope>
</reference>
<dbReference type="Pfam" id="PF07724">
    <property type="entry name" value="AAA_2"/>
    <property type="match status" value="1"/>
</dbReference>
<feature type="region of interest" description="Disordered" evidence="20">
    <location>
        <begin position="1294"/>
        <end position="1325"/>
    </location>
</feature>
<dbReference type="Pfam" id="PF00656">
    <property type="entry name" value="Peptidase_C14"/>
    <property type="match status" value="1"/>
</dbReference>
<protein>
    <recommendedName>
        <fullName evidence="13">Cytosolic carboxypeptidase-like protein 5</fullName>
    </recommendedName>
    <alternativeName>
        <fullName evidence="16">ATP/GTP-binding protein-like 5</fullName>
    </alternativeName>
    <alternativeName>
        <fullName evidence="15">Protein deglutamylase CCP5</fullName>
    </alternativeName>
</protein>
<dbReference type="Pfam" id="PF26040">
    <property type="entry name" value="Zn_ribbon_CLPX_N"/>
    <property type="match status" value="1"/>
</dbReference>
<keyword evidence="11" id="KW-0963">Cytoplasm</keyword>
<evidence type="ECO:0000256" key="13">
    <source>
        <dbReference type="ARBA" id="ARBA00024141"/>
    </source>
</evidence>
<dbReference type="GO" id="GO:0005759">
    <property type="term" value="C:mitochondrial matrix"/>
    <property type="evidence" value="ECO:0007669"/>
    <property type="project" value="TreeGrafter"/>
</dbReference>